<evidence type="ECO:0000256" key="3">
    <source>
        <dbReference type="ARBA" id="ARBA00023326"/>
    </source>
</evidence>
<feature type="chain" id="PRO_5039252100" evidence="5">
    <location>
        <begin position="29"/>
        <end position="285"/>
    </location>
</feature>
<dbReference type="GO" id="GO:0004553">
    <property type="term" value="F:hydrolase activity, hydrolyzing O-glycosyl compounds"/>
    <property type="evidence" value="ECO:0007669"/>
    <property type="project" value="InterPro"/>
</dbReference>
<feature type="domain" description="Chitin-binding type-3" evidence="6">
    <location>
        <begin position="219"/>
        <end position="261"/>
    </location>
</feature>
<reference evidence="8" key="2">
    <citation type="submission" date="2014-05" db="EMBL/GenBank/DDBJ databases">
        <title>Draft genome sequence of Virgibacillus massiliensis Vm-5.</title>
        <authorList>
            <person name="Khelaifia S."/>
            <person name="Croce O."/>
            <person name="Lagier J.C."/>
            <person name="Raoult D."/>
        </authorList>
    </citation>
    <scope>NUCLEOTIDE SEQUENCE [LARGE SCALE GENOMIC DNA]</scope>
    <source>
        <strain evidence="8">Vm-5</strain>
    </source>
</reference>
<feature type="region of interest" description="Disordered" evidence="4">
    <location>
        <begin position="201"/>
        <end position="220"/>
    </location>
</feature>
<dbReference type="eggNOG" id="COG3397">
    <property type="taxonomic scope" value="Bacteria"/>
</dbReference>
<dbReference type="STRING" id="1462526.BN990_00783"/>
<dbReference type="SUPFAM" id="SSF81296">
    <property type="entry name" value="E set domains"/>
    <property type="match status" value="1"/>
</dbReference>
<keyword evidence="3" id="KW-0119">Carbohydrate metabolism</keyword>
<dbReference type="InterPro" id="IPR014756">
    <property type="entry name" value="Ig_E-set"/>
</dbReference>
<dbReference type="Gene3D" id="2.10.10.20">
    <property type="entry name" value="Carbohydrate-binding module superfamily 5/12"/>
    <property type="match status" value="1"/>
</dbReference>
<feature type="signal peptide" evidence="5">
    <location>
        <begin position="1"/>
        <end position="28"/>
    </location>
</feature>
<evidence type="ECO:0000256" key="1">
    <source>
        <dbReference type="ARBA" id="ARBA00022729"/>
    </source>
</evidence>
<evidence type="ECO:0000313" key="7">
    <source>
        <dbReference type="EMBL" id="CDQ38513.1"/>
    </source>
</evidence>
<dbReference type="EMBL" id="CCDP010000001">
    <property type="protein sequence ID" value="CDQ38513.1"/>
    <property type="molecule type" value="Genomic_DNA"/>
</dbReference>
<dbReference type="InterPro" id="IPR051024">
    <property type="entry name" value="GlcNAc_Chitin_IntDeg"/>
</dbReference>
<dbReference type="GO" id="GO:0005576">
    <property type="term" value="C:extracellular region"/>
    <property type="evidence" value="ECO:0007669"/>
    <property type="project" value="InterPro"/>
</dbReference>
<organism evidence="7 8">
    <name type="scientific">Virgibacillus massiliensis</name>
    <dbReference type="NCBI Taxonomy" id="1462526"/>
    <lineage>
        <taxon>Bacteria</taxon>
        <taxon>Bacillati</taxon>
        <taxon>Bacillota</taxon>
        <taxon>Bacilli</taxon>
        <taxon>Bacillales</taxon>
        <taxon>Bacillaceae</taxon>
        <taxon>Virgibacillus</taxon>
    </lineage>
</organism>
<dbReference type="InterPro" id="IPR004302">
    <property type="entry name" value="Cellulose/chitin-bd_N"/>
</dbReference>
<evidence type="ECO:0000313" key="8">
    <source>
        <dbReference type="Proteomes" id="UP000028875"/>
    </source>
</evidence>
<dbReference type="InterPro" id="IPR036573">
    <property type="entry name" value="CBM_sf_5/12"/>
</dbReference>
<keyword evidence="3" id="KW-0624">Polysaccharide degradation</keyword>
<gene>
    <name evidence="7" type="primary">gbpA</name>
    <name evidence="7" type="ORF">BN990_00783</name>
</gene>
<dbReference type="SMART" id="SM00495">
    <property type="entry name" value="ChtBD3"/>
    <property type="match status" value="1"/>
</dbReference>
<protein>
    <submittedName>
        <fullName evidence="7">GlcNAc-binding protein A</fullName>
    </submittedName>
</protein>
<evidence type="ECO:0000256" key="2">
    <source>
        <dbReference type="ARBA" id="ARBA00022801"/>
    </source>
</evidence>
<evidence type="ECO:0000256" key="4">
    <source>
        <dbReference type="SAM" id="MobiDB-lite"/>
    </source>
</evidence>
<dbReference type="Gene3D" id="2.70.50.50">
    <property type="entry name" value="chitin-binding protein cbp21"/>
    <property type="match status" value="1"/>
</dbReference>
<keyword evidence="2" id="KW-0378">Hydrolase</keyword>
<keyword evidence="1 5" id="KW-0732">Signal</keyword>
<dbReference type="AlphaFoldDB" id="A0A024Q7M2"/>
<evidence type="ECO:0000259" key="6">
    <source>
        <dbReference type="SMART" id="SM00495"/>
    </source>
</evidence>
<reference evidence="7 8" key="1">
    <citation type="submission" date="2014-03" db="EMBL/GenBank/DDBJ databases">
        <authorList>
            <person name="Urmite Genomes U."/>
        </authorList>
    </citation>
    <scope>NUCLEOTIDE SEQUENCE [LARGE SCALE GENOMIC DNA]</scope>
    <source>
        <strain evidence="7 8">Vm-5</strain>
    </source>
</reference>
<dbReference type="CDD" id="cd12215">
    <property type="entry name" value="ChiC_BD"/>
    <property type="match status" value="1"/>
</dbReference>
<keyword evidence="8" id="KW-1185">Reference proteome</keyword>
<name>A0A024Q7M2_9BACI</name>
<dbReference type="PANTHER" id="PTHR34823">
    <property type="entry name" value="GLCNAC-BINDING PROTEIN A"/>
    <property type="match status" value="1"/>
</dbReference>
<comment type="caution">
    <text evidence="7">The sequence shown here is derived from an EMBL/GenBank/DDBJ whole genome shotgun (WGS) entry which is preliminary data.</text>
</comment>
<dbReference type="OrthoDB" id="2702399at2"/>
<dbReference type="Proteomes" id="UP000028875">
    <property type="component" value="Unassembled WGS sequence"/>
</dbReference>
<dbReference type="CDD" id="cd21177">
    <property type="entry name" value="LPMO_AA10"/>
    <property type="match status" value="1"/>
</dbReference>
<dbReference type="Pfam" id="PF03067">
    <property type="entry name" value="LPMO_10"/>
    <property type="match status" value="1"/>
</dbReference>
<dbReference type="GO" id="GO:0000272">
    <property type="term" value="P:polysaccharide catabolic process"/>
    <property type="evidence" value="ECO:0007669"/>
    <property type="project" value="UniProtKB-KW"/>
</dbReference>
<dbReference type="SUPFAM" id="SSF51055">
    <property type="entry name" value="Carbohydrate binding domain"/>
    <property type="match status" value="1"/>
</dbReference>
<proteinExistence type="predicted"/>
<dbReference type="Pfam" id="PF02839">
    <property type="entry name" value="CBM_5_12"/>
    <property type="match status" value="1"/>
</dbReference>
<dbReference type="eggNOG" id="COG3979">
    <property type="taxonomic scope" value="Bacteria"/>
</dbReference>
<dbReference type="GO" id="GO:0030246">
    <property type="term" value="F:carbohydrate binding"/>
    <property type="evidence" value="ECO:0007669"/>
    <property type="project" value="InterPro"/>
</dbReference>
<dbReference type="RefSeq" id="WP_021289599.1">
    <property type="nucleotide sequence ID" value="NZ_BNER01000001.1"/>
</dbReference>
<dbReference type="InterPro" id="IPR003610">
    <property type="entry name" value="CBM5/12"/>
</dbReference>
<accession>A0A024Q7M2</accession>
<dbReference type="PANTHER" id="PTHR34823:SF1">
    <property type="entry name" value="CHITIN-BINDING TYPE-4 DOMAIN-CONTAINING PROTEIN"/>
    <property type="match status" value="1"/>
</dbReference>
<evidence type="ECO:0000256" key="5">
    <source>
        <dbReference type="SAM" id="SignalP"/>
    </source>
</evidence>
<sequence precursor="true">MNLLTSVPKTLKITLGALIMLLCSVAFANSVSAHGYVNNPESRNLLCADGANYDCGAVIYEPQSLEAPGNYPEGGPPDGKIASANIFHELDAQSEDRWAKVPMSSGAFTFEWTLTAAHATDKWEYYITKEDWDPNDPLERSDFERFCSIDDNGDRPPFTVNHDCVIPDRIGYHVILAYWEVADTANAFYNVIDANFDGEYVEPGDPGTGEPDPGEPSDAPAWDANETYLGGDQVTYNGNIYEAKWWTQGETPGEAEVWELVSEGTASSNNTSYLTYFYSLGTILK</sequence>